<dbReference type="PROSITE" id="PS50113">
    <property type="entry name" value="PAC"/>
    <property type="match status" value="1"/>
</dbReference>
<feature type="transmembrane region" description="Helical" evidence="6">
    <location>
        <begin position="34"/>
        <end position="56"/>
    </location>
</feature>
<feature type="modified residue" description="4-aspartylphosphate" evidence="4">
    <location>
        <position position="699"/>
    </location>
</feature>
<dbReference type="Gene3D" id="3.30.565.10">
    <property type="entry name" value="Histidine kinase-like ATPase, C-terminal domain"/>
    <property type="match status" value="1"/>
</dbReference>
<dbReference type="Pfam" id="PF02518">
    <property type="entry name" value="HATPase_c"/>
    <property type="match status" value="1"/>
</dbReference>
<evidence type="ECO:0000259" key="7">
    <source>
        <dbReference type="PROSITE" id="PS50109"/>
    </source>
</evidence>
<keyword evidence="6" id="KW-0812">Transmembrane</keyword>
<dbReference type="GO" id="GO:0000155">
    <property type="term" value="F:phosphorelay sensor kinase activity"/>
    <property type="evidence" value="ECO:0007669"/>
    <property type="project" value="InterPro"/>
</dbReference>
<dbReference type="InterPro" id="IPR000014">
    <property type="entry name" value="PAS"/>
</dbReference>
<dbReference type="SUPFAM" id="SSF47384">
    <property type="entry name" value="Homodimeric domain of signal transducing histidine kinase"/>
    <property type="match status" value="1"/>
</dbReference>
<dbReference type="InterPro" id="IPR035965">
    <property type="entry name" value="PAS-like_dom_sf"/>
</dbReference>
<evidence type="ECO:0000256" key="2">
    <source>
        <dbReference type="ARBA" id="ARBA00012438"/>
    </source>
</evidence>
<dbReference type="InterPro" id="IPR013656">
    <property type="entry name" value="PAS_4"/>
</dbReference>
<evidence type="ECO:0000256" key="3">
    <source>
        <dbReference type="ARBA" id="ARBA00022553"/>
    </source>
</evidence>
<dbReference type="Proteomes" id="UP000325255">
    <property type="component" value="Unassembled WGS sequence"/>
</dbReference>
<organism evidence="10 11">
    <name type="scientific">Rhodovastum atsumiense</name>
    <dbReference type="NCBI Taxonomy" id="504468"/>
    <lineage>
        <taxon>Bacteria</taxon>
        <taxon>Pseudomonadati</taxon>
        <taxon>Pseudomonadota</taxon>
        <taxon>Alphaproteobacteria</taxon>
        <taxon>Acetobacterales</taxon>
        <taxon>Acetobacteraceae</taxon>
        <taxon>Rhodovastum</taxon>
    </lineage>
</organism>
<dbReference type="SMART" id="SM00387">
    <property type="entry name" value="HATPase_c"/>
    <property type="match status" value="1"/>
</dbReference>
<dbReference type="SUPFAM" id="SSF55785">
    <property type="entry name" value="PYP-like sensor domain (PAS domain)"/>
    <property type="match status" value="1"/>
</dbReference>
<gene>
    <name evidence="10" type="ORF">F1189_19250</name>
</gene>
<dbReference type="InterPro" id="IPR036890">
    <property type="entry name" value="HATPase_C_sf"/>
</dbReference>
<dbReference type="InterPro" id="IPR036097">
    <property type="entry name" value="HisK_dim/P_sf"/>
</dbReference>
<dbReference type="InterPro" id="IPR007891">
    <property type="entry name" value="CHASE3"/>
</dbReference>
<evidence type="ECO:0000259" key="9">
    <source>
        <dbReference type="PROSITE" id="PS50113"/>
    </source>
</evidence>
<name>A0A5M6IQD8_9PROT</name>
<dbReference type="SUPFAM" id="SSF55874">
    <property type="entry name" value="ATPase domain of HSP90 chaperone/DNA topoisomerase II/histidine kinase"/>
    <property type="match status" value="1"/>
</dbReference>
<keyword evidence="6" id="KW-0472">Membrane</keyword>
<feature type="transmembrane region" description="Helical" evidence="6">
    <location>
        <begin position="214"/>
        <end position="239"/>
    </location>
</feature>
<evidence type="ECO:0000313" key="11">
    <source>
        <dbReference type="Proteomes" id="UP000325255"/>
    </source>
</evidence>
<dbReference type="Gene3D" id="3.40.50.2300">
    <property type="match status" value="1"/>
</dbReference>
<dbReference type="Gene3D" id="3.30.450.20">
    <property type="entry name" value="PAS domain"/>
    <property type="match status" value="1"/>
</dbReference>
<dbReference type="InterPro" id="IPR004358">
    <property type="entry name" value="Sig_transdc_His_kin-like_C"/>
</dbReference>
<accession>A0A5M6IQD8</accession>
<dbReference type="InterPro" id="IPR003594">
    <property type="entry name" value="HATPase_dom"/>
</dbReference>
<dbReference type="CDD" id="cd19410">
    <property type="entry name" value="HK9-like_sensor"/>
    <property type="match status" value="1"/>
</dbReference>
<keyword evidence="6" id="KW-1133">Transmembrane helix</keyword>
<protein>
    <recommendedName>
        <fullName evidence="2">histidine kinase</fullName>
        <ecNumber evidence="2">2.7.13.3</ecNumber>
    </recommendedName>
</protein>
<dbReference type="EC" id="2.7.13.3" evidence="2"/>
<dbReference type="Pfam" id="PF00072">
    <property type="entry name" value="Response_reg"/>
    <property type="match status" value="1"/>
</dbReference>
<dbReference type="PRINTS" id="PR00344">
    <property type="entry name" value="BCTRLSENSOR"/>
</dbReference>
<keyword evidence="11" id="KW-1185">Reference proteome</keyword>
<evidence type="ECO:0000259" key="8">
    <source>
        <dbReference type="PROSITE" id="PS50110"/>
    </source>
</evidence>
<dbReference type="InterPro" id="IPR000700">
    <property type="entry name" value="PAS-assoc_C"/>
</dbReference>
<dbReference type="SMART" id="SM00091">
    <property type="entry name" value="PAS"/>
    <property type="match status" value="1"/>
</dbReference>
<dbReference type="EMBL" id="VWPK01000032">
    <property type="protein sequence ID" value="KAA5610490.1"/>
    <property type="molecule type" value="Genomic_DNA"/>
</dbReference>
<dbReference type="PROSITE" id="PS50110">
    <property type="entry name" value="RESPONSE_REGULATORY"/>
    <property type="match status" value="1"/>
</dbReference>
<dbReference type="AlphaFoldDB" id="A0A5M6IQD8"/>
<dbReference type="InterPro" id="IPR005467">
    <property type="entry name" value="His_kinase_dom"/>
</dbReference>
<evidence type="ECO:0000256" key="1">
    <source>
        <dbReference type="ARBA" id="ARBA00000085"/>
    </source>
</evidence>
<keyword evidence="3 4" id="KW-0597">Phosphoprotein</keyword>
<dbReference type="Pfam" id="PF08448">
    <property type="entry name" value="PAS_4"/>
    <property type="match status" value="1"/>
</dbReference>
<dbReference type="PANTHER" id="PTHR43065">
    <property type="entry name" value="SENSOR HISTIDINE KINASE"/>
    <property type="match status" value="1"/>
</dbReference>
<sequence>MTDSQTPEDHARPLPRGAASPPRPAAPSPHRQHLVRLLVVGTLLGAVAIASATLYLSARGERDARSASALTERTHTVIETAERLLTAIQDVETGQRGFLLTGDGTFLPRYHTGSQAVWATIPVLQDLTADNPAQQGRVQALSDLLRERMLLIDQSVELARADDLAGARAVVRADENRHLATSIRQMIATLQAEEQGLLQQRRAGEQRVERRRRLVLNGMAGIAALTLALSGVVLARMLLASAAARRSAATLERHVVERTAALATAEARFRAIFDSQFQFITLLAPDGIVLEVNRTALDAAALTRGAVIGRPFWETGWWLQAARDRLRQDIARAAAGVLIRHEVEYNGAGGRLIHVDFSLTPVRAPATQDVLWIIAEGRDITEQRELAGQLAQVQKVQALGQLASGIAHDFNNILQTVSGAAMLIERRPEDHERTRRLARTAIDATTRGASITQRLLSFARRGEPRLEAIATTELLNSVREVLAHTLGTHITVRIEAPAELPALLADRGQLETALVNLGTNARDAMPDGGTLMLSAAPEHVAQGSAHPDGLTPGDYISLRVTDTGTGMDPATLARVTEPFFTTKPEGQGTGLGLAMVKGFTEQSGGALSITSTPGQGTTITLWLRQARSDATRRNGDDPGLATTGTPSARILLVDDDDLVRETLAAQLEDMGFATLIAANGAEALALLEAGEVVDALVSDLSMPGMSGVVTIQKARLLRPDLPCFLLTGYVGERAALDAGDAFTLVRKPVAGRTLAARIEARLESGKR</sequence>
<evidence type="ECO:0000256" key="5">
    <source>
        <dbReference type="SAM" id="MobiDB-lite"/>
    </source>
</evidence>
<dbReference type="Gene3D" id="1.10.287.130">
    <property type="match status" value="1"/>
</dbReference>
<feature type="domain" description="Histidine kinase" evidence="7">
    <location>
        <begin position="405"/>
        <end position="627"/>
    </location>
</feature>
<comment type="caution">
    <text evidence="10">The sequence shown here is derived from an EMBL/GenBank/DDBJ whole genome shotgun (WGS) entry which is preliminary data.</text>
</comment>
<comment type="catalytic activity">
    <reaction evidence="1">
        <text>ATP + protein L-histidine = ADP + protein N-phospho-L-histidine.</text>
        <dbReference type="EC" id="2.7.13.3"/>
    </reaction>
</comment>
<dbReference type="NCBIfam" id="TIGR00229">
    <property type="entry name" value="sensory_box"/>
    <property type="match status" value="1"/>
</dbReference>
<dbReference type="RefSeq" id="WP_150042495.1">
    <property type="nucleotide sequence ID" value="NZ_OW485601.1"/>
</dbReference>
<dbReference type="InterPro" id="IPR001789">
    <property type="entry name" value="Sig_transdc_resp-reg_receiver"/>
</dbReference>
<feature type="region of interest" description="Disordered" evidence="5">
    <location>
        <begin position="1"/>
        <end position="30"/>
    </location>
</feature>
<dbReference type="SMART" id="SM00388">
    <property type="entry name" value="HisKA"/>
    <property type="match status" value="1"/>
</dbReference>
<dbReference type="InterPro" id="IPR011006">
    <property type="entry name" value="CheY-like_superfamily"/>
</dbReference>
<dbReference type="SMART" id="SM00448">
    <property type="entry name" value="REC"/>
    <property type="match status" value="1"/>
</dbReference>
<dbReference type="Pfam" id="PF05227">
    <property type="entry name" value="CHASE3"/>
    <property type="match status" value="1"/>
</dbReference>
<evidence type="ECO:0000256" key="4">
    <source>
        <dbReference type="PROSITE-ProRule" id="PRU00169"/>
    </source>
</evidence>
<evidence type="ECO:0000313" key="10">
    <source>
        <dbReference type="EMBL" id="KAA5610490.1"/>
    </source>
</evidence>
<dbReference type="CDD" id="cd00130">
    <property type="entry name" value="PAS"/>
    <property type="match status" value="1"/>
</dbReference>
<dbReference type="PROSITE" id="PS50109">
    <property type="entry name" value="HIS_KIN"/>
    <property type="match status" value="1"/>
</dbReference>
<evidence type="ECO:0000256" key="6">
    <source>
        <dbReference type="SAM" id="Phobius"/>
    </source>
</evidence>
<feature type="domain" description="Response regulatory" evidence="8">
    <location>
        <begin position="649"/>
        <end position="762"/>
    </location>
</feature>
<dbReference type="Pfam" id="PF00512">
    <property type="entry name" value="HisKA"/>
    <property type="match status" value="1"/>
</dbReference>
<reference evidence="10 11" key="1">
    <citation type="submission" date="2019-09" db="EMBL/GenBank/DDBJ databases">
        <title>Genome sequence of Rhodovastum atsumiense, a diverse member of the Acetobacteraceae family of non-sulfur purple photosynthetic bacteria.</title>
        <authorList>
            <person name="Meyer T."/>
            <person name="Kyndt J."/>
        </authorList>
    </citation>
    <scope>NUCLEOTIDE SEQUENCE [LARGE SCALE GENOMIC DNA]</scope>
    <source>
        <strain evidence="10 11">DSM 21279</strain>
    </source>
</reference>
<dbReference type="InterPro" id="IPR003661">
    <property type="entry name" value="HisK_dim/P_dom"/>
</dbReference>
<dbReference type="PANTHER" id="PTHR43065:SF49">
    <property type="entry name" value="HISTIDINE KINASE"/>
    <property type="match status" value="1"/>
</dbReference>
<feature type="domain" description="PAC" evidence="9">
    <location>
        <begin position="339"/>
        <end position="392"/>
    </location>
</feature>
<dbReference type="OrthoDB" id="9795133at2"/>
<proteinExistence type="predicted"/>
<dbReference type="SUPFAM" id="SSF52172">
    <property type="entry name" value="CheY-like"/>
    <property type="match status" value="1"/>
</dbReference>